<dbReference type="NCBIfam" id="NF007966">
    <property type="entry name" value="PRK10689.1"/>
    <property type="match status" value="1"/>
</dbReference>
<evidence type="ECO:0000256" key="2">
    <source>
        <dbReference type="ARBA" id="ARBA00022741"/>
    </source>
</evidence>
<name>A0ABR4WED0_9GAMM</name>
<dbReference type="Pfam" id="PF02559">
    <property type="entry name" value="CarD_TRCF_RID"/>
    <property type="match status" value="1"/>
</dbReference>
<dbReference type="SMART" id="SM01058">
    <property type="entry name" value="CarD_TRCF"/>
    <property type="match status" value="1"/>
</dbReference>
<comment type="similarity">
    <text evidence="9">In the C-terminal section; belongs to the helicase family. RecG subfamily.</text>
</comment>
<evidence type="ECO:0000256" key="1">
    <source>
        <dbReference type="ARBA" id="ARBA00022490"/>
    </source>
</evidence>
<sequence length="1159" mass="130129">MKLLPDSSLFPTGREHYKDWAGLDSGSMAAVLAELARSQDHLFVVLAPNSSRAQHLADSLEFYLTGSGDQGNDTPVMLFPDWETLPYDLFSPHQDIISDRIRVLHQLPISHKGILVVPINTLMQRLAPPLHITGNSFMLKVGDTFDMEATRSRLVSCGYRQRDNVYEHGEFAVRGAIMDIFPMGADQPFRIELFDDEIESLRLFDAESQRSTGKVDDITLLPAAEYPLSADGISRFRTAFRDTFDVDTRGVPLYQDVSDGLSAPGLEYYLPLFFENMATLFDYLPDDVRLVELADCQSAVEHFWADVEQRYESRRHDIHRPILTPWKLYLRPEELAASLKQHPRARQADSDNAIHFDVASMPALTADVRASNPLALLHTFSDAHPDTRILLCAETAGRREALLELMQKIGIQPALKDNWPDFIAQPERWSLTRGELDAGFYAPEHELLVVTENDLYGERVLQRRRRKSSSDDGAAEQAFRSLGELTEGSPVVHMEHGVGRYLGLIHMEVDRQQHEFLLLEYAGGDKLYVPVSSLHLISRYGGGDTAPLNRLGTEQWSKARQKAAEKIHDVAAELLNTYARREARQGKQFDVDMTDYERFSAGFPFEETPDQQAAIASVIADMQSSQPMDRLVCGDVGFGKTEVAMRAAFVAVENQTQVAVLVPTTLLAQQHYESFTDRFADWPVNIEVLSRFRSAKDKTQVLKRLKEGKVDILIGTHQLLQETVSFSDLGLIIVDEEHRFGVRHKERLKQMRAECDILTLTATPIPRTLNMAFSGMRDISIIATPPQKRLSVKTFVQQHNDTTIKEALLRELLRGGQVYYLHNDIDTMDRTAADIRKLVPDARVGIAHGQMRERELEAVMSDFYHRRFNVLVCSTIIETGIDVPSANTIIIDRADKLGLAQLHQLRGRVGRSHHQAYAYLITPSPKAMSKDALKRLEAIEQATDLGAGFMLASQDLEIRGAGELLGEEQHGNIHTIGFSLYMEMLEQAVEALKRGEQPDVEKPLSGGPELNLRIPALIPEDYLPDVFGRLTLYKRIAGCKTRNGLKELQVEMIDRFGLLPAPVKNLFAVTELRQQADRLGITRLDAHAGGGKLEFGERTPVDPLTIVKLVQSGPNRYKLEGANALRFVEGSETPEERIEVVEALLKRLAAQSIKQDTGS</sequence>
<organism evidence="12 13">
    <name type="scientific">Alcanivorax jadensis T9</name>
    <dbReference type="NCBI Taxonomy" id="1177181"/>
    <lineage>
        <taxon>Bacteria</taxon>
        <taxon>Pseudomonadati</taxon>
        <taxon>Pseudomonadota</taxon>
        <taxon>Gammaproteobacteria</taxon>
        <taxon>Oceanospirillales</taxon>
        <taxon>Alcanivoracaceae</taxon>
        <taxon>Alcanivorax</taxon>
    </lineage>
</organism>
<keyword evidence="2 9" id="KW-0547">Nucleotide-binding</keyword>
<dbReference type="PANTHER" id="PTHR47964:SF1">
    <property type="entry name" value="ATP-DEPENDENT DNA HELICASE HOMOLOG RECG, CHLOROPLASTIC"/>
    <property type="match status" value="1"/>
</dbReference>
<evidence type="ECO:0000259" key="10">
    <source>
        <dbReference type="PROSITE" id="PS51192"/>
    </source>
</evidence>
<dbReference type="InterPro" id="IPR027417">
    <property type="entry name" value="P-loop_NTPase"/>
</dbReference>
<keyword evidence="6 9" id="KW-0067">ATP-binding</keyword>
<evidence type="ECO:0000256" key="4">
    <source>
        <dbReference type="ARBA" id="ARBA00022801"/>
    </source>
</evidence>
<dbReference type="InterPro" id="IPR001650">
    <property type="entry name" value="Helicase_C-like"/>
</dbReference>
<dbReference type="Gene3D" id="3.40.50.11140">
    <property type="match status" value="1"/>
</dbReference>
<evidence type="ECO:0000313" key="13">
    <source>
        <dbReference type="Proteomes" id="UP000029443"/>
    </source>
</evidence>
<dbReference type="InterPro" id="IPR037235">
    <property type="entry name" value="TRCF-like_C_D7"/>
</dbReference>
<feature type="domain" description="Helicase ATP-binding" evidence="10">
    <location>
        <begin position="621"/>
        <end position="782"/>
    </location>
</feature>
<comment type="caution">
    <text evidence="12">The sequence shown here is derived from an EMBL/GenBank/DDBJ whole genome shotgun (WGS) entry which is preliminary data.</text>
</comment>
<dbReference type="InterPro" id="IPR003711">
    <property type="entry name" value="CarD-like/TRCF_RID"/>
</dbReference>
<proteinExistence type="inferred from homology"/>
<dbReference type="InterPro" id="IPR047112">
    <property type="entry name" value="RecG/Mfd"/>
</dbReference>
<keyword evidence="7 9" id="KW-0238">DNA-binding</keyword>
<dbReference type="EMBL" id="ARXU01000005">
    <property type="protein sequence ID" value="KGD61309.1"/>
    <property type="molecule type" value="Genomic_DNA"/>
</dbReference>
<dbReference type="RefSeq" id="WP_035247231.1">
    <property type="nucleotide sequence ID" value="NZ_ARXU01000005.1"/>
</dbReference>
<dbReference type="SMART" id="SM00487">
    <property type="entry name" value="DEXDc"/>
    <property type="match status" value="1"/>
</dbReference>
<dbReference type="PROSITE" id="PS51194">
    <property type="entry name" value="HELICASE_CTER"/>
    <property type="match status" value="1"/>
</dbReference>
<dbReference type="SUPFAM" id="SSF141259">
    <property type="entry name" value="CarD-like"/>
    <property type="match status" value="1"/>
</dbReference>
<dbReference type="Pfam" id="PF00270">
    <property type="entry name" value="DEAD"/>
    <property type="match status" value="1"/>
</dbReference>
<dbReference type="CDD" id="cd17991">
    <property type="entry name" value="DEXHc_TRCF"/>
    <property type="match status" value="1"/>
</dbReference>
<comment type="function">
    <text evidence="9">Couples transcription and DNA repair by recognizing RNA polymerase (RNAP) stalled at DNA lesions. Mediates ATP-dependent release of RNAP and its truncated transcript from the DNA, and recruitment of nucleotide excision repair machinery to the damaged site.</text>
</comment>
<dbReference type="SMART" id="SM00982">
    <property type="entry name" value="TRCF"/>
    <property type="match status" value="1"/>
</dbReference>
<keyword evidence="3 9" id="KW-0227">DNA damage</keyword>
<keyword evidence="1 9" id="KW-0963">Cytoplasm</keyword>
<evidence type="ECO:0000256" key="8">
    <source>
        <dbReference type="ARBA" id="ARBA00023204"/>
    </source>
</evidence>
<accession>A0ABR4WED0</accession>
<dbReference type="EC" id="3.6.4.-" evidence="9"/>
<evidence type="ECO:0000256" key="9">
    <source>
        <dbReference type="HAMAP-Rule" id="MF_00969"/>
    </source>
</evidence>
<keyword evidence="13" id="KW-1185">Reference proteome</keyword>
<dbReference type="HAMAP" id="MF_00969">
    <property type="entry name" value="TRCF"/>
    <property type="match status" value="1"/>
</dbReference>
<dbReference type="PANTHER" id="PTHR47964">
    <property type="entry name" value="ATP-DEPENDENT DNA HELICASE HOMOLOG RECG, CHLOROPLASTIC"/>
    <property type="match status" value="1"/>
</dbReference>
<dbReference type="Gene3D" id="3.40.50.300">
    <property type="entry name" value="P-loop containing nucleotide triphosphate hydrolases"/>
    <property type="match status" value="2"/>
</dbReference>
<dbReference type="InterPro" id="IPR004576">
    <property type="entry name" value="Mfd"/>
</dbReference>
<dbReference type="Proteomes" id="UP000029443">
    <property type="component" value="Unassembled WGS sequence"/>
</dbReference>
<protein>
    <recommendedName>
        <fullName evidence="9">Transcription-repair-coupling factor</fullName>
        <shortName evidence="9">TRCF</shortName>
        <ecNumber evidence="9">3.6.4.-</ecNumber>
    </recommendedName>
</protein>
<comment type="subcellular location">
    <subcellularLocation>
        <location evidence="9">Cytoplasm</location>
    </subcellularLocation>
</comment>
<evidence type="ECO:0000256" key="5">
    <source>
        <dbReference type="ARBA" id="ARBA00022806"/>
    </source>
</evidence>
<evidence type="ECO:0000259" key="11">
    <source>
        <dbReference type="PROSITE" id="PS51194"/>
    </source>
</evidence>
<keyword evidence="8 9" id="KW-0234">DNA repair</keyword>
<dbReference type="InterPro" id="IPR048635">
    <property type="entry name" value="MFD_D3"/>
</dbReference>
<evidence type="ECO:0000256" key="3">
    <source>
        <dbReference type="ARBA" id="ARBA00022763"/>
    </source>
</evidence>
<keyword evidence="5" id="KW-0347">Helicase</keyword>
<dbReference type="SUPFAM" id="SSF143517">
    <property type="entry name" value="TRCF domain-like"/>
    <property type="match status" value="1"/>
</dbReference>
<dbReference type="InterPro" id="IPR005118">
    <property type="entry name" value="TRCF_C"/>
</dbReference>
<dbReference type="PROSITE" id="PS51192">
    <property type="entry name" value="HELICASE_ATP_BIND_1"/>
    <property type="match status" value="1"/>
</dbReference>
<dbReference type="Gene3D" id="3.30.2060.10">
    <property type="entry name" value="Penicillin-binding protein 1b domain"/>
    <property type="match status" value="1"/>
</dbReference>
<dbReference type="Pfam" id="PF17757">
    <property type="entry name" value="UvrB_inter"/>
    <property type="match status" value="1"/>
</dbReference>
<dbReference type="Gene3D" id="3.40.50.11180">
    <property type="match status" value="1"/>
</dbReference>
<dbReference type="Gene3D" id="2.40.10.170">
    <property type="match status" value="1"/>
</dbReference>
<dbReference type="Pfam" id="PF21132">
    <property type="entry name" value="MFD_D3"/>
    <property type="match status" value="1"/>
</dbReference>
<dbReference type="NCBIfam" id="TIGR00580">
    <property type="entry name" value="mfd"/>
    <property type="match status" value="1"/>
</dbReference>
<dbReference type="InterPro" id="IPR036101">
    <property type="entry name" value="CarD-like/TRCF_RID_sf"/>
</dbReference>
<evidence type="ECO:0000256" key="7">
    <source>
        <dbReference type="ARBA" id="ARBA00023125"/>
    </source>
</evidence>
<evidence type="ECO:0000256" key="6">
    <source>
        <dbReference type="ARBA" id="ARBA00022840"/>
    </source>
</evidence>
<reference evidence="12 13" key="1">
    <citation type="submission" date="2012-09" db="EMBL/GenBank/DDBJ databases">
        <title>Genome Sequence of alkane-degrading Bacterium Alcanivorax jadensis T9.</title>
        <authorList>
            <person name="Lai Q."/>
            <person name="Shao Z."/>
        </authorList>
    </citation>
    <scope>NUCLEOTIDE SEQUENCE [LARGE SCALE GENOMIC DNA]</scope>
    <source>
        <strain evidence="12 13">T9</strain>
    </source>
</reference>
<dbReference type="Gene3D" id="3.90.1150.50">
    <property type="entry name" value="Transcription-repair-coupling factor, D7 domain"/>
    <property type="match status" value="1"/>
</dbReference>
<evidence type="ECO:0000313" key="12">
    <source>
        <dbReference type="EMBL" id="KGD61309.1"/>
    </source>
</evidence>
<feature type="domain" description="Helicase C-terminal" evidence="11">
    <location>
        <begin position="803"/>
        <end position="957"/>
    </location>
</feature>
<comment type="similarity">
    <text evidence="9">In the N-terminal section; belongs to the UvrB family.</text>
</comment>
<dbReference type="InterPro" id="IPR014001">
    <property type="entry name" value="Helicase_ATP-bd"/>
</dbReference>
<keyword evidence="4 9" id="KW-0378">Hydrolase</keyword>
<dbReference type="CDD" id="cd18810">
    <property type="entry name" value="SF2_C_TRCF"/>
    <property type="match status" value="1"/>
</dbReference>
<dbReference type="InterPro" id="IPR011545">
    <property type="entry name" value="DEAD/DEAH_box_helicase_dom"/>
</dbReference>
<dbReference type="InterPro" id="IPR041471">
    <property type="entry name" value="UvrB_inter"/>
</dbReference>
<dbReference type="Pfam" id="PF03461">
    <property type="entry name" value="TRCF"/>
    <property type="match status" value="1"/>
</dbReference>
<dbReference type="SUPFAM" id="SSF52540">
    <property type="entry name" value="P-loop containing nucleoside triphosphate hydrolases"/>
    <property type="match status" value="4"/>
</dbReference>
<gene>
    <name evidence="9" type="primary">mfd</name>
    <name evidence="12" type="ORF">T9A_01758</name>
</gene>
<dbReference type="SMART" id="SM00490">
    <property type="entry name" value="HELICc"/>
    <property type="match status" value="1"/>
</dbReference>
<dbReference type="Pfam" id="PF00271">
    <property type="entry name" value="Helicase_C"/>
    <property type="match status" value="1"/>
</dbReference>